<dbReference type="PRINTS" id="PR00320">
    <property type="entry name" value="GPROTEINBRPT"/>
</dbReference>
<dbReference type="SUPFAM" id="SSF50978">
    <property type="entry name" value="WD40 repeat-like"/>
    <property type="match status" value="1"/>
</dbReference>
<dbReference type="PROSITE" id="PS00678">
    <property type="entry name" value="WD_REPEATS_1"/>
    <property type="match status" value="1"/>
</dbReference>
<comment type="caution">
    <text evidence="6">The sequence shown here is derived from an EMBL/GenBank/DDBJ whole genome shotgun (WGS) entry which is preliminary data.</text>
</comment>
<keyword evidence="7" id="KW-1185">Reference proteome</keyword>
<proteinExistence type="inferred from homology"/>
<feature type="compositionally biased region" description="Low complexity" evidence="5">
    <location>
        <begin position="61"/>
        <end position="86"/>
    </location>
</feature>
<feature type="region of interest" description="Disordered" evidence="5">
    <location>
        <begin position="149"/>
        <end position="172"/>
    </location>
</feature>
<dbReference type="SMART" id="SM00320">
    <property type="entry name" value="WD40"/>
    <property type="match status" value="7"/>
</dbReference>
<dbReference type="InterPro" id="IPR001680">
    <property type="entry name" value="WD40_rpt"/>
</dbReference>
<evidence type="ECO:0000256" key="3">
    <source>
        <dbReference type="HAMAP-Rule" id="MF_03037"/>
    </source>
</evidence>
<dbReference type="PANTHER" id="PTHR19920">
    <property type="entry name" value="WD40 PROTEIN CIAO1"/>
    <property type="match status" value="1"/>
</dbReference>
<evidence type="ECO:0000313" key="6">
    <source>
        <dbReference type="EMBL" id="MDI1487174.1"/>
    </source>
</evidence>
<name>A0AA43QKV2_9LECA</name>
<organism evidence="6 7">
    <name type="scientific">Ramalina farinacea</name>
    <dbReference type="NCBI Taxonomy" id="258253"/>
    <lineage>
        <taxon>Eukaryota</taxon>
        <taxon>Fungi</taxon>
        <taxon>Dikarya</taxon>
        <taxon>Ascomycota</taxon>
        <taxon>Pezizomycotina</taxon>
        <taxon>Lecanoromycetes</taxon>
        <taxon>OSLEUM clade</taxon>
        <taxon>Lecanoromycetidae</taxon>
        <taxon>Lecanorales</taxon>
        <taxon>Lecanorineae</taxon>
        <taxon>Ramalinaceae</taxon>
        <taxon>Ramalina</taxon>
    </lineage>
</organism>
<dbReference type="GO" id="GO:0097361">
    <property type="term" value="C:cytosolic [4Fe-4S] assembly targeting complex"/>
    <property type="evidence" value="ECO:0007669"/>
    <property type="project" value="InterPro"/>
</dbReference>
<keyword evidence="1 4" id="KW-0853">WD repeat</keyword>
<keyword evidence="2" id="KW-0677">Repeat</keyword>
<dbReference type="EMBL" id="JAPUFD010000005">
    <property type="protein sequence ID" value="MDI1487174.1"/>
    <property type="molecule type" value="Genomic_DNA"/>
</dbReference>
<dbReference type="PROSITE" id="PS50294">
    <property type="entry name" value="WD_REPEATS_REGION"/>
    <property type="match status" value="3"/>
</dbReference>
<feature type="region of interest" description="Disordered" evidence="5">
    <location>
        <begin position="405"/>
        <end position="441"/>
    </location>
</feature>
<evidence type="ECO:0000256" key="1">
    <source>
        <dbReference type="ARBA" id="ARBA00022574"/>
    </source>
</evidence>
<comment type="similarity">
    <text evidence="3">Belongs to the WD repeat CIA1 family.</text>
</comment>
<dbReference type="Proteomes" id="UP001161017">
    <property type="component" value="Unassembled WGS sequence"/>
</dbReference>
<comment type="function">
    <text evidence="3">Essential component of the cytosolic iron-sulfur (Fe/S) protein assembly machinery. Required for the maturation of extramitochondrial Fe/S proteins.</text>
</comment>
<feature type="repeat" description="WD" evidence="4">
    <location>
        <begin position="181"/>
        <end position="213"/>
    </location>
</feature>
<dbReference type="HAMAP" id="MF_03037">
    <property type="entry name" value="ciao1"/>
    <property type="match status" value="1"/>
</dbReference>
<feature type="region of interest" description="Disordered" evidence="5">
    <location>
        <begin position="61"/>
        <end position="88"/>
    </location>
</feature>
<gene>
    <name evidence="3 6" type="primary">CIA1</name>
    <name evidence="6" type="ORF">OHK93_006442</name>
</gene>
<dbReference type="InterPro" id="IPR020472">
    <property type="entry name" value="WD40_PAC1"/>
</dbReference>
<protein>
    <recommendedName>
        <fullName evidence="3">Probable cytosolic iron-sulfur protein assembly protein 1</fullName>
    </recommendedName>
</protein>
<dbReference type="PANTHER" id="PTHR19920:SF0">
    <property type="entry name" value="CYTOSOLIC IRON-SULFUR PROTEIN ASSEMBLY PROTEIN CIAO1-RELATED"/>
    <property type="match status" value="1"/>
</dbReference>
<dbReference type="GO" id="GO:0016226">
    <property type="term" value="P:iron-sulfur cluster assembly"/>
    <property type="evidence" value="ECO:0007669"/>
    <property type="project" value="UniProtKB-UniRule"/>
</dbReference>
<reference evidence="6" key="1">
    <citation type="journal article" date="2023" name="Genome Biol. Evol.">
        <title>First Whole Genome Sequence and Flow Cytometry Genome Size Data for the Lichen-Forming Fungus Ramalina farinacea (Ascomycota).</title>
        <authorList>
            <person name="Llewellyn T."/>
            <person name="Mian S."/>
            <person name="Hill R."/>
            <person name="Leitch I.J."/>
            <person name="Gaya E."/>
        </authorList>
    </citation>
    <scope>NUCLEOTIDE SEQUENCE</scope>
    <source>
        <strain evidence="6">LIQ254RAFAR</strain>
    </source>
</reference>
<feature type="repeat" description="WD" evidence="4">
    <location>
        <begin position="229"/>
        <end position="260"/>
    </location>
</feature>
<evidence type="ECO:0000313" key="7">
    <source>
        <dbReference type="Proteomes" id="UP001161017"/>
    </source>
</evidence>
<sequence>MSTAAPTTTSDPSPASLTLLATFIPPNPTRAWQSAPHPTLPILATCFADKTVRIYSLTSLPASSSSTTPSALGAPPASPTAPGASLEASKVSPSALLSTITGGHKRSIRTVAWKPPTSIIKGESVLATGSFDASVGIWRRFETGGYGVRGNNDELDISSTRGGGEHNDDDDDDEWNFSVVLDGHESEVKSIAWSCGGNLLATCSRDKSVWIWEEVGSGEEAEYETVAVLQEHEGDVKCVAWHPEEECLVSGSYDDEVRVWRDEGDDWGCVFRGRGHGGTVWGVAWEGVRGMEGGDEVAEGIRKRRAKWRERREKAGPRFLSCSDDGTVRVWRKVPKEREKQRPMSIIRSRDAGEEWVHESTLPKVHERSIYAVGWSDRSGRVVSCGGDGRVVVYEESWRVDDPATAGTTVNGTSAGDIAMDGADPPVNDDDPAGNGTKVEEQEDDLTDVATWKIIAQVEAAHGVFEINHVAWARKPKAKQTQGGNAPEGEGELIVTTGDDGAVKVWDLNI</sequence>
<dbReference type="InterPro" id="IPR019775">
    <property type="entry name" value="WD40_repeat_CS"/>
</dbReference>
<dbReference type="Pfam" id="PF00400">
    <property type="entry name" value="WD40"/>
    <property type="match status" value="6"/>
</dbReference>
<accession>A0AA43QKV2</accession>
<dbReference type="InterPro" id="IPR028608">
    <property type="entry name" value="CIAO1/Cia1"/>
</dbReference>
<evidence type="ECO:0000256" key="2">
    <source>
        <dbReference type="ARBA" id="ARBA00022737"/>
    </source>
</evidence>
<dbReference type="PROSITE" id="PS50082">
    <property type="entry name" value="WD_REPEATS_2"/>
    <property type="match status" value="4"/>
</dbReference>
<dbReference type="InterPro" id="IPR015943">
    <property type="entry name" value="WD40/YVTN_repeat-like_dom_sf"/>
</dbReference>
<feature type="repeat" description="WD" evidence="4">
    <location>
        <begin position="101"/>
        <end position="138"/>
    </location>
</feature>
<dbReference type="Gene3D" id="2.130.10.10">
    <property type="entry name" value="YVTN repeat-like/Quinoprotein amine dehydrogenase"/>
    <property type="match status" value="1"/>
</dbReference>
<dbReference type="AlphaFoldDB" id="A0AA43QKV2"/>
<feature type="repeat" description="WD" evidence="4">
    <location>
        <begin position="490"/>
        <end position="510"/>
    </location>
</feature>
<evidence type="ECO:0000256" key="4">
    <source>
        <dbReference type="PROSITE-ProRule" id="PRU00221"/>
    </source>
</evidence>
<dbReference type="InterPro" id="IPR036322">
    <property type="entry name" value="WD40_repeat_dom_sf"/>
</dbReference>
<evidence type="ECO:0000256" key="5">
    <source>
        <dbReference type="SAM" id="MobiDB-lite"/>
    </source>
</evidence>